<reference evidence="3 4" key="1">
    <citation type="journal article" date="2021" name="Angew. Chem. Int. Ed. Engl.">
        <title>A novel family of nonribosomal peptides modulate collective behavior in Pseudovibrio bacteria isolated from marine sponges.</title>
        <authorList>
            <person name="Ioca L.P."/>
            <person name="Dai Y."/>
            <person name="Kunakom S."/>
            <person name="Diaz-Espinosa J."/>
            <person name="Krunic A."/>
            <person name="Crnkovic C.M."/>
            <person name="Orjala J."/>
            <person name="Sanchez L.M."/>
            <person name="Ferreira A.G."/>
            <person name="Berlinck R.G.S."/>
            <person name="Eustaquio A.S."/>
        </authorList>
    </citation>
    <scope>NUCLEOTIDE SEQUENCE [LARGE SCALE GENOMIC DNA]</scope>
    <source>
        <strain evidence="3 4">Ab134</strain>
    </source>
</reference>
<accession>A0ABX8ANK0</accession>
<evidence type="ECO:0000256" key="1">
    <source>
        <dbReference type="ARBA" id="ARBA00023002"/>
    </source>
</evidence>
<dbReference type="EMBL" id="CP074126">
    <property type="protein sequence ID" value="QUS56662.1"/>
    <property type="molecule type" value="Genomic_DNA"/>
</dbReference>
<dbReference type="RefSeq" id="WP_075700096.1">
    <property type="nucleotide sequence ID" value="NZ_CP074126.1"/>
</dbReference>
<dbReference type="Proteomes" id="UP000680706">
    <property type="component" value="Chromosome"/>
</dbReference>
<dbReference type="InterPro" id="IPR036291">
    <property type="entry name" value="NAD(P)-bd_dom_sf"/>
</dbReference>
<organism evidence="3 4">
    <name type="scientific">Pseudovibrio brasiliensis</name>
    <dbReference type="NCBI Taxonomy" id="1898042"/>
    <lineage>
        <taxon>Bacteria</taxon>
        <taxon>Pseudomonadati</taxon>
        <taxon>Pseudomonadota</taxon>
        <taxon>Alphaproteobacteria</taxon>
        <taxon>Hyphomicrobiales</taxon>
        <taxon>Stappiaceae</taxon>
        <taxon>Pseudovibrio</taxon>
    </lineage>
</organism>
<dbReference type="Pfam" id="PF03807">
    <property type="entry name" value="F420_oxidored"/>
    <property type="match status" value="1"/>
</dbReference>
<keyword evidence="1" id="KW-0560">Oxidoreductase</keyword>
<evidence type="ECO:0000259" key="2">
    <source>
        <dbReference type="Pfam" id="PF03807"/>
    </source>
</evidence>
<proteinExistence type="predicted"/>
<dbReference type="SUPFAM" id="SSF51735">
    <property type="entry name" value="NAD(P)-binding Rossmann-fold domains"/>
    <property type="match status" value="1"/>
</dbReference>
<keyword evidence="4" id="KW-1185">Reference proteome</keyword>
<evidence type="ECO:0000313" key="4">
    <source>
        <dbReference type="Proteomes" id="UP000680706"/>
    </source>
</evidence>
<dbReference type="PANTHER" id="PTHR14239">
    <property type="entry name" value="DUDULIN-RELATED"/>
    <property type="match status" value="1"/>
</dbReference>
<dbReference type="InterPro" id="IPR028939">
    <property type="entry name" value="P5C_Rdtase_cat_N"/>
</dbReference>
<dbReference type="InterPro" id="IPR051267">
    <property type="entry name" value="STEAP_metalloreductase"/>
</dbReference>
<feature type="domain" description="Pyrroline-5-carboxylate reductase catalytic N-terminal" evidence="2">
    <location>
        <begin position="2"/>
        <end position="78"/>
    </location>
</feature>
<protein>
    <submittedName>
        <fullName evidence="3">NAD(P)-binding domain-containing protein</fullName>
    </submittedName>
</protein>
<gene>
    <name evidence="3" type="ORF">KGB56_04295</name>
</gene>
<dbReference type="Gene3D" id="3.40.50.720">
    <property type="entry name" value="NAD(P)-binding Rossmann-like Domain"/>
    <property type="match status" value="1"/>
</dbReference>
<name>A0ABX8ANK0_9HYPH</name>
<sequence>MKIGILGAGNIGTRLAELARAAGYDVLVGSRKGDVSLADASRYGDIILIAVHYHAVEDALKPLSELLAGKIVIDATNPLNDDWSPRLLGENTSAGEEIAKLLPNSKIVKAFNTVFADIMNTEGLSRNGSAVTAFVASDHDDAVKTVADFARTIGFAPVTANKLMVARYLEAIAHLNIELAVGQGGGTNAAFLFHRG</sequence>
<evidence type="ECO:0000313" key="3">
    <source>
        <dbReference type="EMBL" id="QUS56662.1"/>
    </source>
</evidence>